<accession>A0A117NJ01</accession>
<organism evidence="1">
    <name type="scientific">Picea glauca</name>
    <name type="common">White spruce</name>
    <name type="synonym">Pinus glauca</name>
    <dbReference type="NCBI Taxonomy" id="3330"/>
    <lineage>
        <taxon>Eukaryota</taxon>
        <taxon>Viridiplantae</taxon>
        <taxon>Streptophyta</taxon>
        <taxon>Embryophyta</taxon>
        <taxon>Tracheophyta</taxon>
        <taxon>Spermatophyta</taxon>
        <taxon>Pinopsida</taxon>
        <taxon>Pinidae</taxon>
        <taxon>Conifers I</taxon>
        <taxon>Pinales</taxon>
        <taxon>Pinaceae</taxon>
        <taxon>Picea</taxon>
    </lineage>
</organism>
<geneLocation type="mitochondrion" evidence="1"/>
<name>A0A117NJ01_PICGL</name>
<evidence type="ECO:0000313" key="1">
    <source>
        <dbReference type="EMBL" id="KUM50797.1"/>
    </source>
</evidence>
<sequence length="69" mass="8137">MVRCTLYLYKENPDIAQLRVTQGESRLALQSCMDWSPERIRDISDLIRANLGSFYQICYFYNNGWILLA</sequence>
<dbReference type="AlphaFoldDB" id="A0A117NJ01"/>
<dbReference type="EMBL" id="LKAM01000001">
    <property type="protein sequence ID" value="KUM50797.1"/>
    <property type="molecule type" value="Genomic_DNA"/>
</dbReference>
<reference evidence="1" key="1">
    <citation type="journal article" date="2015" name="Genome Biol. Evol.">
        <title>Organellar Genomes of White Spruce (Picea glauca): Assembly and Annotation.</title>
        <authorList>
            <person name="Jackman S.D."/>
            <person name="Warren R.L."/>
            <person name="Gibb E.A."/>
            <person name="Vandervalk B.P."/>
            <person name="Mohamadi H."/>
            <person name="Chu J."/>
            <person name="Raymond A."/>
            <person name="Pleasance S."/>
            <person name="Coope R."/>
            <person name="Wildung M.R."/>
            <person name="Ritland C.E."/>
            <person name="Bousquet J."/>
            <person name="Jones S.J."/>
            <person name="Bohlmann J."/>
            <person name="Birol I."/>
        </authorList>
    </citation>
    <scope>NUCLEOTIDE SEQUENCE [LARGE SCALE GENOMIC DNA]</scope>
    <source>
        <tissue evidence="1">Flushing bud</tissue>
    </source>
</reference>
<keyword evidence="1" id="KW-0496">Mitochondrion</keyword>
<comment type="caution">
    <text evidence="1">The sequence shown here is derived from an EMBL/GenBank/DDBJ whole genome shotgun (WGS) entry which is preliminary data.</text>
</comment>
<proteinExistence type="predicted"/>
<protein>
    <submittedName>
        <fullName evidence="1">Uncharacterized protein</fullName>
    </submittedName>
</protein>
<gene>
    <name evidence="1" type="ORF">ABT39_MTgene641</name>
</gene>